<dbReference type="InterPro" id="IPR005135">
    <property type="entry name" value="Endo/exonuclease/phosphatase"/>
</dbReference>
<dbReference type="SUPFAM" id="SSF56219">
    <property type="entry name" value="DNase I-like"/>
    <property type="match status" value="1"/>
</dbReference>
<dbReference type="InterPro" id="IPR036691">
    <property type="entry name" value="Endo/exonu/phosph_ase_sf"/>
</dbReference>
<name>A0A6J8C7C6_MYTCO</name>
<dbReference type="Proteomes" id="UP000507470">
    <property type="component" value="Unassembled WGS sequence"/>
</dbReference>
<evidence type="ECO:0000259" key="1">
    <source>
        <dbReference type="Pfam" id="PF03372"/>
    </source>
</evidence>
<dbReference type="EMBL" id="CACVKT020004939">
    <property type="protein sequence ID" value="CAC5392273.1"/>
    <property type="molecule type" value="Genomic_DNA"/>
</dbReference>
<evidence type="ECO:0000313" key="2">
    <source>
        <dbReference type="EMBL" id="CAC5392273.1"/>
    </source>
</evidence>
<keyword evidence="3" id="KW-1185">Reference proteome</keyword>
<feature type="domain" description="Endonuclease/exonuclease/phosphatase" evidence="1">
    <location>
        <begin position="317"/>
        <end position="399"/>
    </location>
</feature>
<reference evidence="2 3" key="1">
    <citation type="submission" date="2020-06" db="EMBL/GenBank/DDBJ databases">
        <authorList>
            <person name="Li R."/>
            <person name="Bekaert M."/>
        </authorList>
    </citation>
    <scope>NUCLEOTIDE SEQUENCE [LARGE SCALE GENOMIC DNA]</scope>
    <source>
        <strain evidence="3">wild</strain>
    </source>
</reference>
<organism evidence="2 3">
    <name type="scientific">Mytilus coruscus</name>
    <name type="common">Sea mussel</name>
    <dbReference type="NCBI Taxonomy" id="42192"/>
    <lineage>
        <taxon>Eukaryota</taxon>
        <taxon>Metazoa</taxon>
        <taxon>Spiralia</taxon>
        <taxon>Lophotrochozoa</taxon>
        <taxon>Mollusca</taxon>
        <taxon>Bivalvia</taxon>
        <taxon>Autobranchia</taxon>
        <taxon>Pteriomorphia</taxon>
        <taxon>Mytilida</taxon>
        <taxon>Mytiloidea</taxon>
        <taxon>Mytilidae</taxon>
        <taxon>Mytilinae</taxon>
        <taxon>Mytilus</taxon>
    </lineage>
</organism>
<gene>
    <name evidence="2" type="ORF">MCOR_27217</name>
</gene>
<dbReference type="Pfam" id="PF03372">
    <property type="entry name" value="Exo_endo_phos"/>
    <property type="match status" value="1"/>
</dbReference>
<dbReference type="GO" id="GO:0003824">
    <property type="term" value="F:catalytic activity"/>
    <property type="evidence" value="ECO:0007669"/>
    <property type="project" value="InterPro"/>
</dbReference>
<dbReference type="AlphaFoldDB" id="A0A6J8C7C6"/>
<dbReference type="Gene3D" id="3.60.10.10">
    <property type="entry name" value="Endonuclease/exonuclease/phosphatase"/>
    <property type="match status" value="1"/>
</dbReference>
<proteinExistence type="predicted"/>
<sequence length="429" mass="49300">MKFIDCSILSIVKWNKSRNHQNPAKYKSEDFQVTRQVKLLNSKKSELNRSIGKNTIKLSQYFFRGRKVKRGGVRKPVRIAINKKDGIHPSDSIGNIKTLLSSSQNSADYSKTAYLYINCKVQQNIVQKETDRDIKIDKLLEITKNHCESVLEYSNTEKNTGVRKNNYKADQTDPHRIIIIDNIEKSSIARDSTSIRKELAKIQDFSDNVEEAYSLPKWGVAVHLKGKRQDHTELAKAQNTIWRPFCCTQTQSVADGIDIAYLHSIPTYMTEESILQELKHLYEIVAVNKKDTEIQVNQCQCQRMKILLLNAQAISTAYQQLVNIVNNYDVDIVCLNETHQNENKFFLDWQVHDVPRVGRKEGGVAICINTHKSNFIATRTSVLDDKDYKSVGINIQTDSNHCFNIVTPYIPPEEIEQMEKLSKNIENYT</sequence>
<evidence type="ECO:0000313" key="3">
    <source>
        <dbReference type="Proteomes" id="UP000507470"/>
    </source>
</evidence>
<protein>
    <recommendedName>
        <fullName evidence="1">Endonuclease/exonuclease/phosphatase domain-containing protein</fullName>
    </recommendedName>
</protein>
<accession>A0A6J8C7C6</accession>